<gene>
    <name evidence="2" type="ORF">CFP56_043701</name>
</gene>
<dbReference type="EMBL" id="PKMF04000922">
    <property type="protein sequence ID" value="KAK7816775.1"/>
    <property type="molecule type" value="Genomic_DNA"/>
</dbReference>
<organism evidence="2 3">
    <name type="scientific">Quercus suber</name>
    <name type="common">Cork oak</name>
    <dbReference type="NCBI Taxonomy" id="58331"/>
    <lineage>
        <taxon>Eukaryota</taxon>
        <taxon>Viridiplantae</taxon>
        <taxon>Streptophyta</taxon>
        <taxon>Embryophyta</taxon>
        <taxon>Tracheophyta</taxon>
        <taxon>Spermatophyta</taxon>
        <taxon>Magnoliopsida</taxon>
        <taxon>eudicotyledons</taxon>
        <taxon>Gunneridae</taxon>
        <taxon>Pentapetalae</taxon>
        <taxon>rosids</taxon>
        <taxon>fabids</taxon>
        <taxon>Fagales</taxon>
        <taxon>Fagaceae</taxon>
        <taxon>Quercus</taxon>
    </lineage>
</organism>
<reference evidence="2 3" key="1">
    <citation type="journal article" date="2018" name="Sci. Data">
        <title>The draft genome sequence of cork oak.</title>
        <authorList>
            <person name="Ramos A.M."/>
            <person name="Usie A."/>
            <person name="Barbosa P."/>
            <person name="Barros P.M."/>
            <person name="Capote T."/>
            <person name="Chaves I."/>
            <person name="Simoes F."/>
            <person name="Abreu I."/>
            <person name="Carrasquinho I."/>
            <person name="Faro C."/>
            <person name="Guimaraes J.B."/>
            <person name="Mendonca D."/>
            <person name="Nobrega F."/>
            <person name="Rodrigues L."/>
            <person name="Saibo N.J.M."/>
            <person name="Varela M.C."/>
            <person name="Egas C."/>
            <person name="Matos J."/>
            <person name="Miguel C.M."/>
            <person name="Oliveira M.M."/>
            <person name="Ricardo C.P."/>
            <person name="Goncalves S."/>
        </authorList>
    </citation>
    <scope>NUCLEOTIDE SEQUENCE [LARGE SCALE GENOMIC DNA]</scope>
    <source>
        <strain evidence="3">cv. HL8</strain>
    </source>
</reference>
<evidence type="ECO:0000259" key="1">
    <source>
        <dbReference type="Pfam" id="PF00745"/>
    </source>
</evidence>
<proteinExistence type="predicted"/>
<accession>A0AAW0IQL0</accession>
<dbReference type="GO" id="GO:0050661">
    <property type="term" value="F:NADP binding"/>
    <property type="evidence" value="ECO:0007669"/>
    <property type="project" value="InterPro"/>
</dbReference>
<evidence type="ECO:0000313" key="3">
    <source>
        <dbReference type="Proteomes" id="UP000237347"/>
    </source>
</evidence>
<dbReference type="GO" id="GO:0008883">
    <property type="term" value="F:glutamyl-tRNA reductase activity"/>
    <property type="evidence" value="ECO:0007669"/>
    <property type="project" value="InterPro"/>
</dbReference>
<name>A0AAW0IQL0_QUESU</name>
<dbReference type="GO" id="GO:0033014">
    <property type="term" value="P:tetrapyrrole biosynthetic process"/>
    <property type="evidence" value="ECO:0007669"/>
    <property type="project" value="InterPro"/>
</dbReference>
<dbReference type="SUPFAM" id="SSF69075">
    <property type="entry name" value="Glutamyl tRNA-reductase dimerization domain"/>
    <property type="match status" value="1"/>
</dbReference>
<dbReference type="Proteomes" id="UP000237347">
    <property type="component" value="Unassembled WGS sequence"/>
</dbReference>
<protein>
    <recommendedName>
        <fullName evidence="1">Tetrapyrrole biosynthesis glutamyl-tRNA reductase dimerisation domain-containing protein</fullName>
    </recommendedName>
</protein>
<dbReference type="Pfam" id="PF00745">
    <property type="entry name" value="GlutR_dimer"/>
    <property type="match status" value="1"/>
</dbReference>
<feature type="domain" description="Tetrapyrrole biosynthesis glutamyl-tRNA reductase dimerisation" evidence="1">
    <location>
        <begin position="100"/>
        <end position="167"/>
    </location>
</feature>
<sequence length="201" mass="22658">MAVLPMPYSIKLHPNMPVSKASLVITGRRSLAHVNVASTTKNLQLVSNSFRSITFQEFSERQIKLVANPTLAKDTSESDCQSWFSDPNVGNESHEGLDKKVGHVIQRLETVVESVIELEIQKFNRKIKGDVTCEQSILVENMSRDIVSKFLEKPIKYLRSNGGNLDEKLKEMNFLAGVLEESCLTSKDETLHHHFTLFNVT</sequence>
<dbReference type="InterPro" id="IPR036453">
    <property type="entry name" value="GluRdtase_dimer_dom_sf"/>
</dbReference>
<dbReference type="AlphaFoldDB" id="A0AAW0IQL0"/>
<keyword evidence="3" id="KW-1185">Reference proteome</keyword>
<comment type="caution">
    <text evidence="2">The sequence shown here is derived from an EMBL/GenBank/DDBJ whole genome shotgun (WGS) entry which is preliminary data.</text>
</comment>
<evidence type="ECO:0000313" key="2">
    <source>
        <dbReference type="EMBL" id="KAK7816775.1"/>
    </source>
</evidence>
<dbReference type="InterPro" id="IPR015896">
    <property type="entry name" value="4pyrrol_synth_GluRdtase_dimer"/>
</dbReference>